<feature type="signal peptide" evidence="1">
    <location>
        <begin position="1"/>
        <end position="22"/>
    </location>
</feature>
<keyword evidence="3" id="KW-1185">Reference proteome</keyword>
<dbReference type="EMBL" id="KZ084107">
    <property type="protein sequence ID" value="OSD02071.1"/>
    <property type="molecule type" value="Genomic_DNA"/>
</dbReference>
<feature type="chain" id="PRO_5012937633" evidence="1">
    <location>
        <begin position="23"/>
        <end position="197"/>
    </location>
</feature>
<evidence type="ECO:0000313" key="2">
    <source>
        <dbReference type="EMBL" id="OSD02071.1"/>
    </source>
</evidence>
<keyword evidence="1" id="KW-0732">Signal</keyword>
<proteinExistence type="predicted"/>
<sequence>MKFFSVAPVFAAIAFGAMSVVAEGASAIVRGFDQITEQSAYTRSEVDRITFSDAYREFPIVVEDLHDIVRSIHEFNVKVFVSHSLEPPPTQRVICDCGRLQQANPLGGDDAKFVVSSLISFVETQQDLLDVVIEKQPIASHSLFTAPIADVLHDIALVIDRLSLDVLAIIPTETDHAKAQFTSLELTLQEAFNIYKV</sequence>
<evidence type="ECO:0000313" key="3">
    <source>
        <dbReference type="Proteomes" id="UP000193067"/>
    </source>
</evidence>
<dbReference type="OrthoDB" id="3210262at2759"/>
<gene>
    <name evidence="2" type="ORF">PYCCODRAFT_439566</name>
</gene>
<name>A0A1Y2IPA6_TRAC3</name>
<reference evidence="2 3" key="1">
    <citation type="journal article" date="2015" name="Biotechnol. Biofuels">
        <title>Enhanced degradation of softwood versus hardwood by the white-rot fungus Pycnoporus coccineus.</title>
        <authorList>
            <person name="Couturier M."/>
            <person name="Navarro D."/>
            <person name="Chevret D."/>
            <person name="Henrissat B."/>
            <person name="Piumi F."/>
            <person name="Ruiz-Duenas F.J."/>
            <person name="Martinez A.T."/>
            <person name="Grigoriev I.V."/>
            <person name="Riley R."/>
            <person name="Lipzen A."/>
            <person name="Berrin J.G."/>
            <person name="Master E.R."/>
            <person name="Rosso M.N."/>
        </authorList>
    </citation>
    <scope>NUCLEOTIDE SEQUENCE [LARGE SCALE GENOMIC DNA]</scope>
    <source>
        <strain evidence="2 3">BRFM310</strain>
    </source>
</reference>
<dbReference type="Proteomes" id="UP000193067">
    <property type="component" value="Unassembled WGS sequence"/>
</dbReference>
<protein>
    <submittedName>
        <fullName evidence="2">Uncharacterized protein</fullName>
    </submittedName>
</protein>
<dbReference type="AlphaFoldDB" id="A0A1Y2IPA6"/>
<accession>A0A1Y2IPA6</accession>
<organism evidence="2 3">
    <name type="scientific">Trametes coccinea (strain BRFM310)</name>
    <name type="common">Pycnoporus coccineus</name>
    <dbReference type="NCBI Taxonomy" id="1353009"/>
    <lineage>
        <taxon>Eukaryota</taxon>
        <taxon>Fungi</taxon>
        <taxon>Dikarya</taxon>
        <taxon>Basidiomycota</taxon>
        <taxon>Agaricomycotina</taxon>
        <taxon>Agaricomycetes</taxon>
        <taxon>Polyporales</taxon>
        <taxon>Polyporaceae</taxon>
        <taxon>Trametes</taxon>
    </lineage>
</organism>
<evidence type="ECO:0000256" key="1">
    <source>
        <dbReference type="SAM" id="SignalP"/>
    </source>
</evidence>